<protein>
    <submittedName>
        <fullName evidence="3">DUF2219 domain-containing protein</fullName>
    </submittedName>
</protein>
<dbReference type="EMBL" id="PVLF01000019">
    <property type="protein sequence ID" value="PRH81709.1"/>
    <property type="molecule type" value="Genomic_DNA"/>
</dbReference>
<sequence>MSRRTPSPPGLPLSLASMRLAACVVALAGATLSESTAQATESCESGSGFELRGGSLRLENDLFAGTDQNYTNGVSVTLVSQDRRPGMSRDCLPGLLRVQARLIDAVNPGFWAGDPRTTRENVVVKFGQSMYTPEDYARTDLIENDRPYAGLLYVGSSWNRRHPLPTPGREVLDTREVTLGVIGPLSLAEQSQTLVHELIGEDTFQGWEHQLENEPAFQVAADHKVRYRSNPFGQTGAWAMDQITSRGFRFGNIETSATLSWEGRFGRDLPDDFGTYPIRPGAENRSPMAAGQTQSQDLTTSLGGHFFVLLEAKAVGYDFSLDGNLFEDSHAVSRRPLVGQVAIGFALQGSIFGRRTKFAVMRVFKTREFDEQESRHAYGSIALSMDL</sequence>
<feature type="chain" id="PRO_5015127569" evidence="2">
    <location>
        <begin position="29"/>
        <end position="387"/>
    </location>
</feature>
<dbReference type="Proteomes" id="UP000241736">
    <property type="component" value="Unassembled WGS sequence"/>
</dbReference>
<keyword evidence="2" id="KW-0732">Signal</keyword>
<gene>
    <name evidence="3" type="ORF">C6N40_11225</name>
</gene>
<keyword evidence="4" id="KW-1185">Reference proteome</keyword>
<dbReference type="Gene3D" id="2.40.128.140">
    <property type="entry name" value="Outer membrane protein"/>
    <property type="match status" value="1"/>
</dbReference>
<name>A0A2P6M6X9_9GAMM</name>
<comment type="caution">
    <text evidence="3">The sequence shown here is derived from an EMBL/GenBank/DDBJ whole genome shotgun (WGS) entry which is preliminary data.</text>
</comment>
<accession>A0A2P6M6X9</accession>
<evidence type="ECO:0000256" key="1">
    <source>
        <dbReference type="SAM" id="MobiDB-lite"/>
    </source>
</evidence>
<dbReference type="OrthoDB" id="9776275at2"/>
<dbReference type="AlphaFoldDB" id="A0A2P6M6X9"/>
<feature type="region of interest" description="Disordered" evidence="1">
    <location>
        <begin position="276"/>
        <end position="295"/>
    </location>
</feature>
<feature type="signal peptide" evidence="2">
    <location>
        <begin position="1"/>
        <end position="28"/>
    </location>
</feature>
<evidence type="ECO:0000313" key="3">
    <source>
        <dbReference type="EMBL" id="PRH81709.1"/>
    </source>
</evidence>
<evidence type="ECO:0000256" key="2">
    <source>
        <dbReference type="SAM" id="SignalP"/>
    </source>
</evidence>
<evidence type="ECO:0000313" key="4">
    <source>
        <dbReference type="Proteomes" id="UP000241736"/>
    </source>
</evidence>
<dbReference type="InterPro" id="IPR018707">
    <property type="entry name" value="LpxR"/>
</dbReference>
<dbReference type="InterPro" id="IPR037107">
    <property type="entry name" value="Put_OMP_sf"/>
</dbReference>
<dbReference type="Pfam" id="PF09982">
    <property type="entry name" value="LpxR"/>
    <property type="match status" value="1"/>
</dbReference>
<organism evidence="3 4">
    <name type="scientific">Arenimonas caeni</name>
    <dbReference type="NCBI Taxonomy" id="2058085"/>
    <lineage>
        <taxon>Bacteria</taxon>
        <taxon>Pseudomonadati</taxon>
        <taxon>Pseudomonadota</taxon>
        <taxon>Gammaproteobacteria</taxon>
        <taxon>Lysobacterales</taxon>
        <taxon>Lysobacteraceae</taxon>
        <taxon>Arenimonas</taxon>
    </lineage>
</organism>
<proteinExistence type="predicted"/>
<reference evidence="3 4" key="1">
    <citation type="submission" date="2018-03" db="EMBL/GenBank/DDBJ databases">
        <title>Arenimonas caeni sp. nov., isolated from activated sludge.</title>
        <authorList>
            <person name="Liu H."/>
        </authorList>
    </citation>
    <scope>NUCLEOTIDE SEQUENCE [LARGE SCALE GENOMIC DNA]</scope>
    <source>
        <strain evidence="4">z29</strain>
    </source>
</reference>